<comment type="caution">
    <text evidence="2">The sequence shown here is derived from an EMBL/GenBank/DDBJ whole genome shotgun (WGS) entry which is preliminary data.</text>
</comment>
<organism evidence="2 3">
    <name type="scientific">Cladophialophora carrionii</name>
    <dbReference type="NCBI Taxonomy" id="86049"/>
    <lineage>
        <taxon>Eukaryota</taxon>
        <taxon>Fungi</taxon>
        <taxon>Dikarya</taxon>
        <taxon>Ascomycota</taxon>
        <taxon>Pezizomycotina</taxon>
        <taxon>Eurotiomycetes</taxon>
        <taxon>Chaetothyriomycetidae</taxon>
        <taxon>Chaetothyriales</taxon>
        <taxon>Herpotrichiellaceae</taxon>
        <taxon>Cladophialophora</taxon>
    </lineage>
</organism>
<dbReference type="Proteomes" id="UP000094526">
    <property type="component" value="Unassembled WGS sequence"/>
</dbReference>
<feature type="region of interest" description="Disordered" evidence="1">
    <location>
        <begin position="167"/>
        <end position="196"/>
    </location>
</feature>
<sequence>MAILPTPTFLKDAIPLNDCTGYIGIVIPDASQDTGVPKMPTSDQPGAPGSRQFPRTVDGPLAHARYGLAAAGMDHGQDDGDHQRDVPQRNVQQQVDTQHGAVKAGFDVNKFDLEDPQTWPEGFDPDTFNPKAKAGMPHDFDENDPMWKQWLEKAITQFNDRSKKVQAQVAGGGTDSETAKKTDMIQPDGTRVATGG</sequence>
<dbReference type="VEuPathDB" id="FungiDB:CLCR_00326"/>
<name>A0A1C1D0J8_9EURO</name>
<evidence type="ECO:0000313" key="2">
    <source>
        <dbReference type="EMBL" id="OCT54238.1"/>
    </source>
</evidence>
<reference evidence="3" key="1">
    <citation type="submission" date="2015-07" db="EMBL/GenBank/DDBJ databases">
        <authorList>
            <person name="Teixeira M.M."/>
            <person name="Souza R.C."/>
            <person name="Almeida L.G."/>
            <person name="Vicente V.A."/>
            <person name="de Hoog S."/>
            <person name="Bocca A.L."/>
            <person name="de Almeida S.R."/>
            <person name="Vasconcelos A.T."/>
            <person name="Felipe M.S."/>
        </authorList>
    </citation>
    <scope>NUCLEOTIDE SEQUENCE [LARGE SCALE GENOMIC DNA]</scope>
    <source>
        <strain evidence="3">KSF</strain>
    </source>
</reference>
<protein>
    <submittedName>
        <fullName evidence="2">Uncharacterized protein</fullName>
    </submittedName>
</protein>
<keyword evidence="3" id="KW-1185">Reference proteome</keyword>
<dbReference type="AlphaFoldDB" id="A0A1C1D0J8"/>
<feature type="region of interest" description="Disordered" evidence="1">
    <location>
        <begin position="30"/>
        <end position="55"/>
    </location>
</feature>
<evidence type="ECO:0000313" key="3">
    <source>
        <dbReference type="Proteomes" id="UP000094526"/>
    </source>
</evidence>
<proteinExistence type="predicted"/>
<gene>
    <name evidence="2" type="ORF">CLCR_00326</name>
</gene>
<evidence type="ECO:0000256" key="1">
    <source>
        <dbReference type="SAM" id="MobiDB-lite"/>
    </source>
</evidence>
<dbReference type="EMBL" id="LGRB01000005">
    <property type="protein sequence ID" value="OCT54238.1"/>
    <property type="molecule type" value="Genomic_DNA"/>
</dbReference>
<accession>A0A1C1D0J8</accession>